<gene>
    <name evidence="6" type="ORF">DSM00_2975</name>
</gene>
<keyword evidence="7" id="KW-1185">Reference proteome</keyword>
<reference evidence="6 7" key="1">
    <citation type="submission" date="2018-07" db="EMBL/GenBank/DDBJ databases">
        <title>Leeuwenhoekiella genomics.</title>
        <authorList>
            <person name="Tahon G."/>
            <person name="Willems A."/>
        </authorList>
    </citation>
    <scope>NUCLEOTIDE SEQUENCE [LARGE SCALE GENOMIC DNA]</scope>
    <source>
        <strain evidence="6 7">LMG 22550</strain>
    </source>
</reference>
<sequence length="222" mass="24294">MIFILPIAAVLLGFLIAIIFKPAINNAVKLLLAFSGAFLLSITIFEFLPNLYASGSDNIGIYIMAGLLLQILLEFLSRGAEHGHLHLDENTKTIPWLLLISLSVHCAFEGFPLSDNRDLLYGIVVHKIPIAIIISSFLLASNISKIQIALFLLAFSLMTPLGSYLATLNFWTESLKNSINALVVGVLLHVSTTILFESSKNHQFNATKFAVILLGIAIAYIL</sequence>
<dbReference type="OrthoDB" id="654481at2"/>
<proteinExistence type="predicted"/>
<name>A0A4Q0P5H0_9FLAO</name>
<feature type="transmembrane region" description="Helical" evidence="5">
    <location>
        <begin position="203"/>
        <end position="221"/>
    </location>
</feature>
<feature type="transmembrane region" description="Helical" evidence="5">
    <location>
        <begin position="31"/>
        <end position="53"/>
    </location>
</feature>
<feature type="transmembrane region" description="Helical" evidence="5">
    <location>
        <begin position="59"/>
        <end position="76"/>
    </location>
</feature>
<evidence type="ECO:0000256" key="1">
    <source>
        <dbReference type="ARBA" id="ARBA00004141"/>
    </source>
</evidence>
<dbReference type="Proteomes" id="UP000289238">
    <property type="component" value="Unassembled WGS sequence"/>
</dbReference>
<accession>A0A4Q0P5H0</accession>
<comment type="caution">
    <text evidence="6">The sequence shown here is derived from an EMBL/GenBank/DDBJ whole genome shotgun (WGS) entry which is preliminary data.</text>
</comment>
<evidence type="ECO:0000313" key="6">
    <source>
        <dbReference type="EMBL" id="RXG20869.1"/>
    </source>
</evidence>
<feature type="transmembrane region" description="Helical" evidence="5">
    <location>
        <begin position="6"/>
        <end position="24"/>
    </location>
</feature>
<evidence type="ECO:0000256" key="5">
    <source>
        <dbReference type="SAM" id="Phobius"/>
    </source>
</evidence>
<dbReference type="GO" id="GO:0016020">
    <property type="term" value="C:membrane"/>
    <property type="evidence" value="ECO:0007669"/>
    <property type="project" value="UniProtKB-SubCell"/>
</dbReference>
<comment type="subcellular location">
    <subcellularLocation>
        <location evidence="1">Membrane</location>
        <topology evidence="1">Multi-pass membrane protein</topology>
    </subcellularLocation>
</comment>
<feature type="transmembrane region" description="Helical" evidence="5">
    <location>
        <begin position="148"/>
        <end position="166"/>
    </location>
</feature>
<organism evidence="6 7">
    <name type="scientific">Leeuwenhoekiella aequorea</name>
    <dbReference type="NCBI Taxonomy" id="283736"/>
    <lineage>
        <taxon>Bacteria</taxon>
        <taxon>Pseudomonadati</taxon>
        <taxon>Bacteroidota</taxon>
        <taxon>Flavobacteriia</taxon>
        <taxon>Flavobacteriales</taxon>
        <taxon>Flavobacteriaceae</taxon>
        <taxon>Leeuwenhoekiella</taxon>
    </lineage>
</organism>
<dbReference type="EMBL" id="QOVM01000007">
    <property type="protein sequence ID" value="RXG20869.1"/>
    <property type="molecule type" value="Genomic_DNA"/>
</dbReference>
<evidence type="ECO:0000256" key="3">
    <source>
        <dbReference type="ARBA" id="ARBA00022989"/>
    </source>
</evidence>
<keyword evidence="3 5" id="KW-1133">Transmembrane helix</keyword>
<evidence type="ECO:0000313" key="7">
    <source>
        <dbReference type="Proteomes" id="UP000289238"/>
    </source>
</evidence>
<dbReference type="InterPro" id="IPR003689">
    <property type="entry name" value="ZIP"/>
</dbReference>
<protein>
    <submittedName>
        <fullName evidence="6">ZIP zinc transporter</fullName>
    </submittedName>
</protein>
<keyword evidence="4 5" id="KW-0472">Membrane</keyword>
<evidence type="ECO:0000256" key="2">
    <source>
        <dbReference type="ARBA" id="ARBA00022692"/>
    </source>
</evidence>
<feature type="transmembrane region" description="Helical" evidence="5">
    <location>
        <begin position="119"/>
        <end position="141"/>
    </location>
</feature>
<evidence type="ECO:0000256" key="4">
    <source>
        <dbReference type="ARBA" id="ARBA00023136"/>
    </source>
</evidence>
<feature type="transmembrane region" description="Helical" evidence="5">
    <location>
        <begin position="178"/>
        <end position="196"/>
    </location>
</feature>
<dbReference type="Pfam" id="PF02535">
    <property type="entry name" value="Zip"/>
    <property type="match status" value="1"/>
</dbReference>
<dbReference type="GO" id="GO:0046873">
    <property type="term" value="F:metal ion transmembrane transporter activity"/>
    <property type="evidence" value="ECO:0007669"/>
    <property type="project" value="InterPro"/>
</dbReference>
<dbReference type="RefSeq" id="WP_128758715.1">
    <property type="nucleotide sequence ID" value="NZ_QOVM01000007.1"/>
</dbReference>
<keyword evidence="2 5" id="KW-0812">Transmembrane</keyword>
<dbReference type="AlphaFoldDB" id="A0A4Q0P5H0"/>